<gene>
    <name evidence="1" type="ORF">CTOB1V02_LOCUS2700</name>
</gene>
<sequence>MIPTGKELSFIDLTASPLRSHCLPSSLSLPPLFALTASPLRSHCLPSKRSFKRDRGESSGTMENEATASLGVNGHDVTSLHQLDALLDSNWESLHFLVVRHAENQINRHSLRETSANLSLGAARLFPVSMMGCVGSSSEEVKPLRSVAME</sequence>
<accession>A0A7R8W4I5</accession>
<proteinExistence type="predicted"/>
<reference evidence="1" key="1">
    <citation type="submission" date="2020-11" db="EMBL/GenBank/DDBJ databases">
        <authorList>
            <person name="Tran Van P."/>
        </authorList>
    </citation>
    <scope>NUCLEOTIDE SEQUENCE</scope>
</reference>
<evidence type="ECO:0000313" key="1">
    <source>
        <dbReference type="EMBL" id="CAD7224747.1"/>
    </source>
</evidence>
<organism evidence="1">
    <name type="scientific">Cyprideis torosa</name>
    <dbReference type="NCBI Taxonomy" id="163714"/>
    <lineage>
        <taxon>Eukaryota</taxon>
        <taxon>Metazoa</taxon>
        <taxon>Ecdysozoa</taxon>
        <taxon>Arthropoda</taxon>
        <taxon>Crustacea</taxon>
        <taxon>Oligostraca</taxon>
        <taxon>Ostracoda</taxon>
        <taxon>Podocopa</taxon>
        <taxon>Podocopida</taxon>
        <taxon>Cytherocopina</taxon>
        <taxon>Cytheroidea</taxon>
        <taxon>Cytherideidae</taxon>
        <taxon>Cyprideis</taxon>
    </lineage>
</organism>
<name>A0A7R8W4I5_9CRUS</name>
<protein>
    <submittedName>
        <fullName evidence="1">Uncharacterized protein</fullName>
    </submittedName>
</protein>
<dbReference type="AlphaFoldDB" id="A0A7R8W4I5"/>
<dbReference type="EMBL" id="OB660432">
    <property type="protein sequence ID" value="CAD7224747.1"/>
    <property type="molecule type" value="Genomic_DNA"/>
</dbReference>